<name>A0A916NA94_9FLAO</name>
<dbReference type="KEGG" id="ptan:CRYO30217_00748"/>
<gene>
    <name evidence="2" type="ORF">CRYO30217_00748</name>
</gene>
<dbReference type="InterPro" id="IPR046342">
    <property type="entry name" value="CBS_dom_sf"/>
</dbReference>
<dbReference type="Proteomes" id="UP000683507">
    <property type="component" value="Chromosome"/>
</dbReference>
<organism evidence="2 3">
    <name type="scientific">Parvicella tangerina</name>
    <dbReference type="NCBI Taxonomy" id="2829795"/>
    <lineage>
        <taxon>Bacteria</taxon>
        <taxon>Pseudomonadati</taxon>
        <taxon>Bacteroidota</taxon>
        <taxon>Flavobacteriia</taxon>
        <taxon>Flavobacteriales</taxon>
        <taxon>Parvicellaceae</taxon>
        <taxon>Parvicella</taxon>
    </lineage>
</organism>
<dbReference type="EMBL" id="OU015584">
    <property type="protein sequence ID" value="CAG5078714.1"/>
    <property type="molecule type" value="Genomic_DNA"/>
</dbReference>
<feature type="domain" description="CBS" evidence="1">
    <location>
        <begin position="73"/>
        <end position="117"/>
    </location>
</feature>
<dbReference type="AlphaFoldDB" id="A0A916NA94"/>
<reference evidence="2" key="1">
    <citation type="submission" date="2021-04" db="EMBL/GenBank/DDBJ databases">
        <authorList>
            <person name="Rodrigo-Torres L."/>
            <person name="Arahal R. D."/>
            <person name="Lucena T."/>
        </authorList>
    </citation>
    <scope>NUCLEOTIDE SEQUENCE</scope>
    <source>
        <strain evidence="2">AS29M-1</strain>
    </source>
</reference>
<dbReference type="Gene3D" id="3.10.580.10">
    <property type="entry name" value="CBS-domain"/>
    <property type="match status" value="1"/>
</dbReference>
<evidence type="ECO:0000313" key="3">
    <source>
        <dbReference type="Proteomes" id="UP000683507"/>
    </source>
</evidence>
<sequence>MIAASLITDTVPPILANESCEKVLIWMDEFKVAHLPVVKGTDYLGLVSDDMILDENDPEKKVGELNLIAHRSFVYAHQHVYEVMKLMSDLNITVIPVLDKQEKYLGLTTTQHIMSAITNMASIEQGGAVIVIAMNENDYSMAQLAQLIEGNDTKILSSYVTSSSDSTEIEVTLKLNKQEIGGVIQTLHRYEFNVKETYAGNKYEEDMQDRFDMLMKFLDM</sequence>
<keyword evidence="3" id="KW-1185">Reference proteome</keyword>
<accession>A0A916NA94</accession>
<dbReference type="InterPro" id="IPR000644">
    <property type="entry name" value="CBS_dom"/>
</dbReference>
<evidence type="ECO:0000259" key="1">
    <source>
        <dbReference type="Pfam" id="PF00571"/>
    </source>
</evidence>
<dbReference type="SUPFAM" id="SSF54631">
    <property type="entry name" value="CBS-domain pair"/>
    <property type="match status" value="1"/>
</dbReference>
<dbReference type="RefSeq" id="WP_258540972.1">
    <property type="nucleotide sequence ID" value="NZ_OU015584.1"/>
</dbReference>
<dbReference type="CDD" id="cd17783">
    <property type="entry name" value="CBS_pair_bac"/>
    <property type="match status" value="1"/>
</dbReference>
<proteinExistence type="predicted"/>
<protein>
    <recommendedName>
        <fullName evidence="1">CBS domain-containing protein</fullName>
    </recommendedName>
</protein>
<dbReference type="Pfam" id="PF00571">
    <property type="entry name" value="CBS"/>
    <property type="match status" value="1"/>
</dbReference>
<evidence type="ECO:0000313" key="2">
    <source>
        <dbReference type="EMBL" id="CAG5078714.1"/>
    </source>
</evidence>